<evidence type="ECO:0000313" key="1">
    <source>
        <dbReference type="EMBL" id="CAG4944959.1"/>
    </source>
</evidence>
<accession>A0A8S3W799</accession>
<comment type="caution">
    <text evidence="1">The sequence shown here is derived from an EMBL/GenBank/DDBJ whole genome shotgun (WGS) entry which is preliminary data.</text>
</comment>
<organism evidence="1 2">
    <name type="scientific">Parnassius apollo</name>
    <name type="common">Apollo butterfly</name>
    <name type="synonym">Papilio apollo</name>
    <dbReference type="NCBI Taxonomy" id="110799"/>
    <lineage>
        <taxon>Eukaryota</taxon>
        <taxon>Metazoa</taxon>
        <taxon>Ecdysozoa</taxon>
        <taxon>Arthropoda</taxon>
        <taxon>Hexapoda</taxon>
        <taxon>Insecta</taxon>
        <taxon>Pterygota</taxon>
        <taxon>Neoptera</taxon>
        <taxon>Endopterygota</taxon>
        <taxon>Lepidoptera</taxon>
        <taxon>Glossata</taxon>
        <taxon>Ditrysia</taxon>
        <taxon>Papilionoidea</taxon>
        <taxon>Papilionidae</taxon>
        <taxon>Parnassiinae</taxon>
        <taxon>Parnassini</taxon>
        <taxon>Parnassius</taxon>
        <taxon>Parnassius</taxon>
    </lineage>
</organism>
<name>A0A8S3W799_PARAO</name>
<dbReference type="EMBL" id="CAJQZP010000196">
    <property type="protein sequence ID" value="CAG4944959.1"/>
    <property type="molecule type" value="Genomic_DNA"/>
</dbReference>
<dbReference type="Proteomes" id="UP000691718">
    <property type="component" value="Unassembled WGS sequence"/>
</dbReference>
<dbReference type="OrthoDB" id="7454098at2759"/>
<dbReference type="InterPro" id="IPR019729">
    <property type="entry name" value="Gloverin-like_protein"/>
</dbReference>
<evidence type="ECO:0000313" key="2">
    <source>
        <dbReference type="Proteomes" id="UP000691718"/>
    </source>
</evidence>
<dbReference type="Pfam" id="PF10793">
    <property type="entry name" value="Gloverin"/>
    <property type="match status" value="1"/>
</dbReference>
<dbReference type="AlphaFoldDB" id="A0A8S3W799"/>
<proteinExistence type="predicted"/>
<reference evidence="1" key="1">
    <citation type="submission" date="2021-04" db="EMBL/GenBank/DDBJ databases">
        <authorList>
            <person name="Tunstrom K."/>
        </authorList>
    </citation>
    <scope>NUCLEOTIDE SEQUENCE</scope>
</reference>
<sequence length="210" mass="23063">MERVLDQQIHESNVAPFLQRIREMVGGRLRTGRLRVRHIHTLRATPQTAASTHSHRKTADTLNGISIHQILIRNKGIAATSPYDHKTDNGRVFGTLGQNDAGLFGKGGYEHNFFDDDRGKLDGQVYGTRVLGPYGDSSHLGGALNWQNPNAAASLEVSKQIHGPDSIMAGAGGRWPVGKNGDFSLEGTYYGKTSGYKPEYGGRGVFNYRW</sequence>
<keyword evidence="2" id="KW-1185">Reference proteome</keyword>
<protein>
    <submittedName>
        <fullName evidence="1">(apollo) hypothetical protein</fullName>
    </submittedName>
</protein>
<gene>
    <name evidence="1" type="ORF">PAPOLLO_LOCUS2976</name>
</gene>